<dbReference type="EMBL" id="JANPWB010000016">
    <property type="protein sequence ID" value="KAJ1080637.1"/>
    <property type="molecule type" value="Genomic_DNA"/>
</dbReference>
<gene>
    <name evidence="2" type="ORF">NDU88_000831</name>
</gene>
<protein>
    <submittedName>
        <fullName evidence="2">Uncharacterized protein</fullName>
    </submittedName>
</protein>
<evidence type="ECO:0000313" key="3">
    <source>
        <dbReference type="Proteomes" id="UP001066276"/>
    </source>
</evidence>
<reference evidence="2" key="1">
    <citation type="journal article" date="2022" name="bioRxiv">
        <title>Sequencing and chromosome-scale assembly of the giantPleurodeles waltlgenome.</title>
        <authorList>
            <person name="Brown T."/>
            <person name="Elewa A."/>
            <person name="Iarovenko S."/>
            <person name="Subramanian E."/>
            <person name="Araus A.J."/>
            <person name="Petzold A."/>
            <person name="Susuki M."/>
            <person name="Suzuki K.-i.T."/>
            <person name="Hayashi T."/>
            <person name="Toyoda A."/>
            <person name="Oliveira C."/>
            <person name="Osipova E."/>
            <person name="Leigh N.D."/>
            <person name="Simon A."/>
            <person name="Yun M.H."/>
        </authorList>
    </citation>
    <scope>NUCLEOTIDE SEQUENCE</scope>
    <source>
        <strain evidence="2">20211129_DDA</strain>
        <tissue evidence="2">Liver</tissue>
    </source>
</reference>
<sequence>MRRGVASRHLEQFRLRPGSIKAIGNGSRWFSARLCVGSRGNPKAARASGDFMQGSGKTRQVFPWTDGGGSGGAPARAGGGSPWYRSTGCPIPQPQDTGLNIARRSLCCISSDVWGFLGPVQDPDELCYLLKFQW</sequence>
<feature type="region of interest" description="Disordered" evidence="1">
    <location>
        <begin position="46"/>
        <end position="79"/>
    </location>
</feature>
<evidence type="ECO:0000256" key="1">
    <source>
        <dbReference type="SAM" id="MobiDB-lite"/>
    </source>
</evidence>
<comment type="caution">
    <text evidence="2">The sequence shown here is derived from an EMBL/GenBank/DDBJ whole genome shotgun (WGS) entry which is preliminary data.</text>
</comment>
<name>A0AAV7KNQ1_PLEWA</name>
<dbReference type="AlphaFoldDB" id="A0AAV7KNQ1"/>
<feature type="compositionally biased region" description="Gly residues" evidence="1">
    <location>
        <begin position="66"/>
        <end position="79"/>
    </location>
</feature>
<dbReference type="Proteomes" id="UP001066276">
    <property type="component" value="Chromosome 12"/>
</dbReference>
<organism evidence="2 3">
    <name type="scientific">Pleurodeles waltl</name>
    <name type="common">Iberian ribbed newt</name>
    <dbReference type="NCBI Taxonomy" id="8319"/>
    <lineage>
        <taxon>Eukaryota</taxon>
        <taxon>Metazoa</taxon>
        <taxon>Chordata</taxon>
        <taxon>Craniata</taxon>
        <taxon>Vertebrata</taxon>
        <taxon>Euteleostomi</taxon>
        <taxon>Amphibia</taxon>
        <taxon>Batrachia</taxon>
        <taxon>Caudata</taxon>
        <taxon>Salamandroidea</taxon>
        <taxon>Salamandridae</taxon>
        <taxon>Pleurodelinae</taxon>
        <taxon>Pleurodeles</taxon>
    </lineage>
</organism>
<proteinExistence type="predicted"/>
<accession>A0AAV7KNQ1</accession>
<evidence type="ECO:0000313" key="2">
    <source>
        <dbReference type="EMBL" id="KAJ1080637.1"/>
    </source>
</evidence>
<keyword evidence="3" id="KW-1185">Reference proteome</keyword>